<feature type="transmembrane region" description="Helical" evidence="12">
    <location>
        <begin position="72"/>
        <end position="91"/>
    </location>
</feature>
<dbReference type="InterPro" id="IPR048254">
    <property type="entry name" value="CDP_ALCOHOL_P_TRANSF_CS"/>
</dbReference>
<name>A0A1R4GC10_9MICO</name>
<evidence type="ECO:0000313" key="14">
    <source>
        <dbReference type="Proteomes" id="UP000195787"/>
    </source>
</evidence>
<dbReference type="RefSeq" id="WP_086992509.1">
    <property type="nucleotide sequence ID" value="NZ_FUHU01000043.1"/>
</dbReference>
<proteinExistence type="inferred from homology"/>
<keyword evidence="7" id="KW-0443">Lipid metabolism</keyword>
<feature type="transmembrane region" description="Helical" evidence="12">
    <location>
        <begin position="12"/>
        <end position="34"/>
    </location>
</feature>
<sequence length="187" mass="20043">MTESRPARSDWLTLPNAITVARLLIVVPIGILLLHDEAPVWTAVLVALFGMSDWVDGFIARRLGQTSRVGELIDPIADRIGVVAIAVLLVISGHLPLWIALLIAGTDVLLFVFWLFHRNAKIPPVTMVGKVRTAAIMFGLALIVVGRIPESDVLMFIGVVLTGIGAVLHVLTGFGYARAILRSGPGA</sequence>
<evidence type="ECO:0000256" key="3">
    <source>
        <dbReference type="ARBA" id="ARBA00022516"/>
    </source>
</evidence>
<accession>A0A1R4GC10</accession>
<dbReference type="InterPro" id="IPR050324">
    <property type="entry name" value="CDP-alcohol_PTase-I"/>
</dbReference>
<evidence type="ECO:0000256" key="4">
    <source>
        <dbReference type="ARBA" id="ARBA00022679"/>
    </source>
</evidence>
<keyword evidence="9" id="KW-0594">Phospholipid biosynthesis</keyword>
<keyword evidence="5 12" id="KW-0812">Transmembrane</keyword>
<evidence type="ECO:0000256" key="8">
    <source>
        <dbReference type="ARBA" id="ARBA00023136"/>
    </source>
</evidence>
<dbReference type="GO" id="GO:0046474">
    <property type="term" value="P:glycerophospholipid biosynthetic process"/>
    <property type="evidence" value="ECO:0007669"/>
    <property type="project" value="TreeGrafter"/>
</dbReference>
<feature type="transmembrane region" description="Helical" evidence="12">
    <location>
        <begin position="40"/>
        <end position="60"/>
    </location>
</feature>
<evidence type="ECO:0000256" key="6">
    <source>
        <dbReference type="ARBA" id="ARBA00022989"/>
    </source>
</evidence>
<evidence type="ECO:0000256" key="7">
    <source>
        <dbReference type="ARBA" id="ARBA00023098"/>
    </source>
</evidence>
<reference evidence="13 14" key="1">
    <citation type="submission" date="2017-02" db="EMBL/GenBank/DDBJ databases">
        <authorList>
            <person name="Peterson S.W."/>
        </authorList>
    </citation>
    <scope>NUCLEOTIDE SEQUENCE [LARGE SCALE GENOMIC DNA]</scope>
    <source>
        <strain evidence="13 14">LMG 22410</strain>
    </source>
</reference>
<organism evidence="13 14">
    <name type="scientific">Agrococcus casei LMG 22410</name>
    <dbReference type="NCBI Taxonomy" id="1255656"/>
    <lineage>
        <taxon>Bacteria</taxon>
        <taxon>Bacillati</taxon>
        <taxon>Actinomycetota</taxon>
        <taxon>Actinomycetes</taxon>
        <taxon>Micrococcales</taxon>
        <taxon>Microbacteriaceae</taxon>
        <taxon>Agrococcus</taxon>
    </lineage>
</organism>
<keyword evidence="6 12" id="KW-1133">Transmembrane helix</keyword>
<dbReference type="AlphaFoldDB" id="A0A1R4GC10"/>
<dbReference type="GO" id="GO:0008444">
    <property type="term" value="F:CDP-diacylglycerol-glycerol-3-phosphate 3-phosphatidyltransferase activity"/>
    <property type="evidence" value="ECO:0007669"/>
    <property type="project" value="UniProtKB-EC"/>
</dbReference>
<evidence type="ECO:0000256" key="1">
    <source>
        <dbReference type="ARBA" id="ARBA00004141"/>
    </source>
</evidence>
<dbReference type="InterPro" id="IPR043130">
    <property type="entry name" value="CDP-OH_PTrfase_TM_dom"/>
</dbReference>
<dbReference type="EMBL" id="FUHU01000043">
    <property type="protein sequence ID" value="SJM65492.1"/>
    <property type="molecule type" value="Genomic_DNA"/>
</dbReference>
<dbReference type="Pfam" id="PF01066">
    <property type="entry name" value="CDP-OH_P_transf"/>
    <property type="match status" value="1"/>
</dbReference>
<comment type="subcellular location">
    <subcellularLocation>
        <location evidence="1">Membrane</location>
        <topology evidence="1">Multi-pass membrane protein</topology>
    </subcellularLocation>
</comment>
<feature type="transmembrane region" description="Helical" evidence="12">
    <location>
        <begin position="154"/>
        <end position="177"/>
    </location>
</feature>
<dbReference type="Proteomes" id="UP000195787">
    <property type="component" value="Unassembled WGS sequence"/>
</dbReference>
<evidence type="ECO:0000256" key="12">
    <source>
        <dbReference type="SAM" id="Phobius"/>
    </source>
</evidence>
<protein>
    <submittedName>
        <fullName evidence="13">CDP-diacylglycerol--glycerol-3-phosphate 3-phosphatidyltransferase</fullName>
        <ecNumber evidence="13">2.7.8.5</ecNumber>
    </submittedName>
</protein>
<keyword evidence="3" id="KW-0444">Lipid biosynthesis</keyword>
<dbReference type="InterPro" id="IPR000462">
    <property type="entry name" value="CDP-OH_P_trans"/>
</dbReference>
<comment type="similarity">
    <text evidence="2 11">Belongs to the CDP-alcohol phosphatidyltransferase class-I family.</text>
</comment>
<evidence type="ECO:0000256" key="11">
    <source>
        <dbReference type="RuleBase" id="RU003750"/>
    </source>
</evidence>
<evidence type="ECO:0000256" key="5">
    <source>
        <dbReference type="ARBA" id="ARBA00022692"/>
    </source>
</evidence>
<dbReference type="OrthoDB" id="9796672at2"/>
<evidence type="ECO:0000256" key="2">
    <source>
        <dbReference type="ARBA" id="ARBA00010441"/>
    </source>
</evidence>
<dbReference type="PROSITE" id="PS00379">
    <property type="entry name" value="CDP_ALCOHOL_P_TRANSF"/>
    <property type="match status" value="1"/>
</dbReference>
<gene>
    <name evidence="13" type="ORF">CZ674_10525</name>
</gene>
<evidence type="ECO:0000313" key="13">
    <source>
        <dbReference type="EMBL" id="SJM65492.1"/>
    </source>
</evidence>
<dbReference type="UniPathway" id="UPA00085"/>
<keyword evidence="14" id="KW-1185">Reference proteome</keyword>
<dbReference type="PANTHER" id="PTHR14269:SF11">
    <property type="entry name" value="CDP-DIACYLGLYCEROL--GLYCEROL-3-PHOSPHATE 3-PHOSPHATIDYLTRANSFERASE"/>
    <property type="match status" value="1"/>
</dbReference>
<keyword evidence="10" id="KW-1208">Phospholipid metabolism</keyword>
<dbReference type="EC" id="2.7.8.5" evidence="13"/>
<dbReference type="GeneID" id="303173642"/>
<dbReference type="GO" id="GO:0016020">
    <property type="term" value="C:membrane"/>
    <property type="evidence" value="ECO:0007669"/>
    <property type="project" value="UniProtKB-SubCell"/>
</dbReference>
<evidence type="ECO:0000256" key="10">
    <source>
        <dbReference type="ARBA" id="ARBA00023264"/>
    </source>
</evidence>
<keyword evidence="4 11" id="KW-0808">Transferase</keyword>
<keyword evidence="8 12" id="KW-0472">Membrane</keyword>
<dbReference type="PIRSF" id="PIRSF000847">
    <property type="entry name" value="Phos_ph_gly_syn"/>
    <property type="match status" value="1"/>
</dbReference>
<dbReference type="PANTHER" id="PTHR14269">
    <property type="entry name" value="CDP-DIACYLGLYCEROL--GLYCEROL-3-PHOSPHATE 3-PHOSPHATIDYLTRANSFERASE-RELATED"/>
    <property type="match status" value="1"/>
</dbReference>
<dbReference type="Gene3D" id="1.20.120.1760">
    <property type="match status" value="1"/>
</dbReference>
<dbReference type="InterPro" id="IPR004570">
    <property type="entry name" value="Phosphatidylglycerol_P_synth"/>
</dbReference>
<feature type="transmembrane region" description="Helical" evidence="12">
    <location>
        <begin position="128"/>
        <end position="148"/>
    </location>
</feature>
<evidence type="ECO:0000256" key="9">
    <source>
        <dbReference type="ARBA" id="ARBA00023209"/>
    </source>
</evidence>